<gene>
    <name evidence="7" type="ORF">FA15DRAFT_664693</name>
</gene>
<protein>
    <recommendedName>
        <fullName evidence="2">Structural maintenance of chromosomes protein 5</fullName>
    </recommendedName>
</protein>
<feature type="coiled-coil region" evidence="4">
    <location>
        <begin position="745"/>
        <end position="772"/>
    </location>
</feature>
<evidence type="ECO:0000313" key="7">
    <source>
        <dbReference type="EMBL" id="TFK29037.1"/>
    </source>
</evidence>
<feature type="coiled-coil region" evidence="4">
    <location>
        <begin position="385"/>
        <end position="412"/>
    </location>
</feature>
<feature type="coiled-coil region" evidence="4">
    <location>
        <begin position="817"/>
        <end position="851"/>
    </location>
</feature>
<dbReference type="AlphaFoldDB" id="A0A5C3L8A4"/>
<feature type="domain" description="RecF/RecN/SMC N-terminal" evidence="6">
    <location>
        <begin position="126"/>
        <end position="1153"/>
    </location>
</feature>
<keyword evidence="8" id="KW-1185">Reference proteome</keyword>
<feature type="region of interest" description="Disordered" evidence="5">
    <location>
        <begin position="1"/>
        <end position="119"/>
    </location>
</feature>
<dbReference type="OrthoDB" id="10254973at2759"/>
<evidence type="ECO:0000256" key="4">
    <source>
        <dbReference type="SAM" id="Coils"/>
    </source>
</evidence>
<dbReference type="EMBL" id="ML210152">
    <property type="protein sequence ID" value="TFK29037.1"/>
    <property type="molecule type" value="Genomic_DNA"/>
</dbReference>
<dbReference type="PANTHER" id="PTHR45916:SF1">
    <property type="entry name" value="STRUCTURAL MAINTENANCE OF CHROMOSOMES PROTEIN 5"/>
    <property type="match status" value="1"/>
</dbReference>
<organism evidence="7 8">
    <name type="scientific">Coprinopsis marcescibilis</name>
    <name type="common">Agaric fungus</name>
    <name type="synonym">Psathyrella marcescibilis</name>
    <dbReference type="NCBI Taxonomy" id="230819"/>
    <lineage>
        <taxon>Eukaryota</taxon>
        <taxon>Fungi</taxon>
        <taxon>Dikarya</taxon>
        <taxon>Basidiomycota</taxon>
        <taxon>Agaricomycotina</taxon>
        <taxon>Agaricomycetes</taxon>
        <taxon>Agaricomycetidae</taxon>
        <taxon>Agaricales</taxon>
        <taxon>Agaricineae</taxon>
        <taxon>Psathyrellaceae</taxon>
        <taxon>Coprinopsis</taxon>
    </lineage>
</organism>
<evidence type="ECO:0000259" key="6">
    <source>
        <dbReference type="Pfam" id="PF02463"/>
    </source>
</evidence>
<comment type="similarity">
    <text evidence="1">Belongs to the SMC family. SMC5 subfamily.</text>
</comment>
<dbReference type="InterPro" id="IPR003395">
    <property type="entry name" value="RecF/RecN/SMC_N"/>
</dbReference>
<feature type="coiled-coil region" evidence="4">
    <location>
        <begin position="965"/>
        <end position="1020"/>
    </location>
</feature>
<evidence type="ECO:0000256" key="2">
    <source>
        <dbReference type="ARBA" id="ARBA00018687"/>
    </source>
</evidence>
<dbReference type="STRING" id="230819.A0A5C3L8A4"/>
<keyword evidence="3 4" id="KW-0175">Coiled coil</keyword>
<name>A0A5C3L8A4_COPMA</name>
<dbReference type="Pfam" id="PF02463">
    <property type="entry name" value="SMC_N"/>
    <property type="match status" value="1"/>
</dbReference>
<evidence type="ECO:0000313" key="8">
    <source>
        <dbReference type="Proteomes" id="UP000307440"/>
    </source>
</evidence>
<evidence type="ECO:0000256" key="1">
    <source>
        <dbReference type="ARBA" id="ARBA00010171"/>
    </source>
</evidence>
<dbReference type="GO" id="GO:0000724">
    <property type="term" value="P:double-strand break repair via homologous recombination"/>
    <property type="evidence" value="ECO:0007669"/>
    <property type="project" value="TreeGrafter"/>
</dbReference>
<dbReference type="PANTHER" id="PTHR45916">
    <property type="entry name" value="STRUCTURAL MAINTENANCE OF CHROMOSOMES PROTEIN 5"/>
    <property type="match status" value="1"/>
</dbReference>
<feature type="coiled-coil region" evidence="4">
    <location>
        <begin position="297"/>
        <end position="331"/>
    </location>
</feature>
<dbReference type="GO" id="GO:0003697">
    <property type="term" value="F:single-stranded DNA binding"/>
    <property type="evidence" value="ECO:0007669"/>
    <property type="project" value="TreeGrafter"/>
</dbReference>
<feature type="compositionally biased region" description="Basic and acidic residues" evidence="5">
    <location>
        <begin position="32"/>
        <end position="46"/>
    </location>
</feature>
<dbReference type="GO" id="GO:0030915">
    <property type="term" value="C:Smc5-Smc6 complex"/>
    <property type="evidence" value="ECO:0007669"/>
    <property type="project" value="TreeGrafter"/>
</dbReference>
<dbReference type="SUPFAM" id="SSF52540">
    <property type="entry name" value="P-loop containing nucleoside triphosphate hydrolases"/>
    <property type="match status" value="1"/>
</dbReference>
<evidence type="ECO:0000256" key="5">
    <source>
        <dbReference type="SAM" id="MobiDB-lite"/>
    </source>
</evidence>
<evidence type="ECO:0000256" key="3">
    <source>
        <dbReference type="ARBA" id="ARBA00023054"/>
    </source>
</evidence>
<accession>A0A5C3L8A4</accession>
<dbReference type="InterPro" id="IPR027417">
    <property type="entry name" value="P-loop_NTPase"/>
</dbReference>
<reference evidence="7 8" key="1">
    <citation type="journal article" date="2019" name="Nat. Ecol. Evol.">
        <title>Megaphylogeny resolves global patterns of mushroom evolution.</title>
        <authorList>
            <person name="Varga T."/>
            <person name="Krizsan K."/>
            <person name="Foldi C."/>
            <person name="Dima B."/>
            <person name="Sanchez-Garcia M."/>
            <person name="Sanchez-Ramirez S."/>
            <person name="Szollosi G.J."/>
            <person name="Szarkandi J.G."/>
            <person name="Papp V."/>
            <person name="Albert L."/>
            <person name="Andreopoulos W."/>
            <person name="Angelini C."/>
            <person name="Antonin V."/>
            <person name="Barry K.W."/>
            <person name="Bougher N.L."/>
            <person name="Buchanan P."/>
            <person name="Buyck B."/>
            <person name="Bense V."/>
            <person name="Catcheside P."/>
            <person name="Chovatia M."/>
            <person name="Cooper J."/>
            <person name="Damon W."/>
            <person name="Desjardin D."/>
            <person name="Finy P."/>
            <person name="Geml J."/>
            <person name="Haridas S."/>
            <person name="Hughes K."/>
            <person name="Justo A."/>
            <person name="Karasinski D."/>
            <person name="Kautmanova I."/>
            <person name="Kiss B."/>
            <person name="Kocsube S."/>
            <person name="Kotiranta H."/>
            <person name="LaButti K.M."/>
            <person name="Lechner B.E."/>
            <person name="Liimatainen K."/>
            <person name="Lipzen A."/>
            <person name="Lukacs Z."/>
            <person name="Mihaltcheva S."/>
            <person name="Morgado L.N."/>
            <person name="Niskanen T."/>
            <person name="Noordeloos M.E."/>
            <person name="Ohm R.A."/>
            <person name="Ortiz-Santana B."/>
            <person name="Ovrebo C."/>
            <person name="Racz N."/>
            <person name="Riley R."/>
            <person name="Savchenko A."/>
            <person name="Shiryaev A."/>
            <person name="Soop K."/>
            <person name="Spirin V."/>
            <person name="Szebenyi C."/>
            <person name="Tomsovsky M."/>
            <person name="Tulloss R.E."/>
            <person name="Uehling J."/>
            <person name="Grigoriev I.V."/>
            <person name="Vagvolgyi C."/>
            <person name="Papp T."/>
            <person name="Martin F.M."/>
            <person name="Miettinen O."/>
            <person name="Hibbett D.S."/>
            <person name="Nagy L.G."/>
        </authorList>
    </citation>
    <scope>NUCLEOTIDE SEQUENCE [LARGE SCALE GENOMIC DNA]</scope>
    <source>
        <strain evidence="7 8">CBS 121175</strain>
    </source>
</reference>
<dbReference type="Proteomes" id="UP000307440">
    <property type="component" value="Unassembled WGS sequence"/>
</dbReference>
<sequence>MSRRATVEYPMEDSSNGAGPSNGHVGRTRPAKVKEEKKQRQRARVESDDEDEADEQPNVNGNHSENEEHDQEATPHGNKRQRVNDQGDARSTASPGPSGTAEEVPGVRVKRQTLPRDTDGFIPGSIVRIQLRNFVTYDFVEFRPGPYLNMIIGPNGTGKSSIACAIALGLNFPPKILGRASELNAFVKIGEDSGHIEIELKGKQGKNNLIIRRYLSSKDKKSSFLLNGQPATGKEINAHMLDLNVQVENLCSFLPQDKVSSFAAMNPQQLLLETQKAAGDPNLTDWFEALKEDGKALAKMKEEQDGHEKHVAQMEDRNKNISQQVARFKERKKIEKEIAYLDVLTPCARYRERRGEFHSLKARQRKLHSKVQKLRAKNAPAHEKLKDLEKGAKVLEQERDALKNKMRRVMQGMDKRYEESEKLDNKSEVVSTALGGLKKAEKERLNNIKAREYAISKLEEFLNKPRPEFESLEDLAEQTKAINMEKHLLQQQNNELAQKLDGVVSNKVLAMQEIERAQRGLRDLESPDSKKLAMLQRWDPDAHEAVLWLRQNKGMFRMEVFEPPLLSCSVKDMAYASQVEGCFSAAQMKMFVAQCEEDLHLLNQHINDRKEGKKISVPTWWRKYTPETIQGPPLNDEQMRELGFDGHAIDFLEYPPGMEYFFRKEVNLHRTAITRNPNIDIAKAMEYIGRAGGGSFISGLTVNTVSRSRYGQRTVGNLTRDFQPARNFVHPPVDLEKKQYLEGSIAQKTMEAEMAEQRINEIGSERDALKARDVENKRRFDEVKKKKEQINHYETERQKTRFKLDSNKKELQALRSKPSAEKRGNELKAELRELAERRLRLAQECVAATQEIVKRQLTCAVAGLRAIQANANRDALNKLCDEKDAKHTAAAAEFNEVHTQYLKLKKETKEELTAIQALVAGTDEETRERVTENENGIKVYQAKVDEAQKNGTPMPSSEGIDLRSADELEADLKTQQARLELTQGTSLGILQEYEKRELDIAQLRRTIDQAQTLITSTEKKIKYTRDKWQPALSKLVSSIGTRFSAAFDRIGCAGEVRIREDEDYEKWAIEIYVKFRDTEKLQLLTGQRQSGGERSLTTILYLMSLTEEARAPFSLVDEINQGMDQRAERVVHNSMVDVTCKEDSAQYFLITPKLLTDLKYHERMKVLCVNNGEWLPAEHGLGNMMNMIDTYVMKRRERERNAH</sequence>
<dbReference type="Gene3D" id="3.40.50.300">
    <property type="entry name" value="P-loop containing nucleotide triphosphate hydrolases"/>
    <property type="match status" value="2"/>
</dbReference>
<dbReference type="GO" id="GO:0005634">
    <property type="term" value="C:nucleus"/>
    <property type="evidence" value="ECO:0007669"/>
    <property type="project" value="TreeGrafter"/>
</dbReference>
<proteinExistence type="inferred from homology"/>